<proteinExistence type="predicted"/>
<keyword evidence="1" id="KW-0472">Membrane</keyword>
<keyword evidence="1" id="KW-1133">Transmembrane helix</keyword>
<evidence type="ECO:0000256" key="1">
    <source>
        <dbReference type="SAM" id="Phobius"/>
    </source>
</evidence>
<dbReference type="Proteomes" id="UP000245946">
    <property type="component" value="Unassembled WGS sequence"/>
</dbReference>
<name>A0A316Z9A9_9BASI</name>
<dbReference type="GeneID" id="37273324"/>
<accession>A0A316Z9A9</accession>
<dbReference type="AlphaFoldDB" id="A0A316Z9A9"/>
<evidence type="ECO:0000313" key="3">
    <source>
        <dbReference type="Proteomes" id="UP000245946"/>
    </source>
</evidence>
<organism evidence="2 3">
    <name type="scientific">Tilletiopsis washingtonensis</name>
    <dbReference type="NCBI Taxonomy" id="58919"/>
    <lineage>
        <taxon>Eukaryota</taxon>
        <taxon>Fungi</taxon>
        <taxon>Dikarya</taxon>
        <taxon>Basidiomycota</taxon>
        <taxon>Ustilaginomycotina</taxon>
        <taxon>Exobasidiomycetes</taxon>
        <taxon>Entylomatales</taxon>
        <taxon>Entylomatales incertae sedis</taxon>
        <taxon>Tilletiopsis</taxon>
    </lineage>
</organism>
<keyword evidence="3" id="KW-1185">Reference proteome</keyword>
<sequence length="62" mass="6086">MGSAETPACPMSSTRSASGRRALPLCFALVAALVVDVVVVTVVPASPSSSPRGPSDDAKSGA</sequence>
<evidence type="ECO:0000313" key="2">
    <source>
        <dbReference type="EMBL" id="PWN96835.1"/>
    </source>
</evidence>
<feature type="transmembrane region" description="Helical" evidence="1">
    <location>
        <begin position="22"/>
        <end position="45"/>
    </location>
</feature>
<keyword evidence="1" id="KW-0812">Transmembrane</keyword>
<dbReference type="RefSeq" id="XP_025597114.1">
    <property type="nucleotide sequence ID" value="XM_025745780.1"/>
</dbReference>
<gene>
    <name evidence="2" type="ORF">FA09DRAFT_69111</name>
</gene>
<reference evidence="2 3" key="1">
    <citation type="journal article" date="2018" name="Mol. Biol. Evol.">
        <title>Broad Genomic Sampling Reveals a Smut Pathogenic Ancestry of the Fungal Clade Ustilaginomycotina.</title>
        <authorList>
            <person name="Kijpornyongpan T."/>
            <person name="Mondo S.J."/>
            <person name="Barry K."/>
            <person name="Sandor L."/>
            <person name="Lee J."/>
            <person name="Lipzen A."/>
            <person name="Pangilinan J."/>
            <person name="LaButti K."/>
            <person name="Hainaut M."/>
            <person name="Henrissat B."/>
            <person name="Grigoriev I.V."/>
            <person name="Spatafora J.W."/>
            <person name="Aime M.C."/>
        </authorList>
    </citation>
    <scope>NUCLEOTIDE SEQUENCE [LARGE SCALE GENOMIC DNA]</scope>
    <source>
        <strain evidence="2 3">MCA 4186</strain>
    </source>
</reference>
<protein>
    <submittedName>
        <fullName evidence="2">Uncharacterized protein</fullName>
    </submittedName>
</protein>
<dbReference type="EMBL" id="KZ819297">
    <property type="protein sequence ID" value="PWN96835.1"/>
    <property type="molecule type" value="Genomic_DNA"/>
</dbReference>